<keyword evidence="4 7" id="KW-0949">S-adenosyl-L-methionine</keyword>
<reference evidence="9" key="4">
    <citation type="submission" date="2025-08" db="UniProtKB">
        <authorList>
            <consortium name="Ensembl"/>
        </authorList>
    </citation>
    <scope>IDENTIFICATION</scope>
</reference>
<dbReference type="GO" id="GO:0031167">
    <property type="term" value="P:rRNA methylation"/>
    <property type="evidence" value="ECO:0007669"/>
    <property type="project" value="TreeGrafter"/>
</dbReference>
<accession>A0A4W4FTI4</accession>
<reference evidence="10" key="2">
    <citation type="journal article" date="2017" name="Sci. Adv.">
        <title>A tail of two voltages: Proteomic comparison of the three electric organs of the electric eel.</title>
        <authorList>
            <person name="Traeger L.L."/>
            <person name="Sabat G."/>
            <person name="Barrett-Wilt G.A."/>
            <person name="Wells G.B."/>
            <person name="Sussman M.R."/>
        </authorList>
    </citation>
    <scope>NUCLEOTIDE SEQUENCE [LARGE SCALE GENOMIC DNA]</scope>
</reference>
<evidence type="ECO:0000256" key="3">
    <source>
        <dbReference type="ARBA" id="ARBA00022679"/>
    </source>
</evidence>
<comment type="subcellular location">
    <subcellularLocation>
        <location evidence="1">Mitochondrion</location>
    </subcellularLocation>
</comment>
<sequence length="403" mass="44714">MLSLKYLPRTIFSDYFLYMRACFSNFHASTTCLEVDLYNLLYKKSQSEQSTKQVTGAGTRLSSKSGKCRTRRQVCQLILDHFDSQYSQELGDQWGSVRSVLLNPHCWQHGALLNRFGDLAGVQSHLHSLGYHSLVPHSHSPASRSEPGSSHICSPLRCLLPEGVTRLPTQRHRAGWLKQYYLLNAASLLPVLALQVRDGEKVLDLCSAPGGKALAVLQEAMPGLLRCNDVDESRSKWLQKTLQSYIPPAVLSTVTVTNTDGRAIGSAEPQVYDKVLVDAPCSNDRSWLFTPGPQQGELWLRARTQLPHLQKDLLCSALAAVRPGGMVVYSTCTLSRGENQSVVEAVLTSCPGVELLDLEEELIGSLSQHFTFARLQPPLGHLVVPEHGRTWGPMFVCRLRRLS</sequence>
<dbReference type="InterPro" id="IPR001678">
    <property type="entry name" value="MeTrfase_RsmB-F_NOP2_dom"/>
</dbReference>
<dbReference type="PRINTS" id="PR02008">
    <property type="entry name" value="RCMTFAMILY"/>
</dbReference>
<evidence type="ECO:0000256" key="2">
    <source>
        <dbReference type="ARBA" id="ARBA00022603"/>
    </source>
</evidence>
<keyword evidence="10" id="KW-1185">Reference proteome</keyword>
<dbReference type="InterPro" id="IPR023267">
    <property type="entry name" value="RCMT"/>
</dbReference>
<evidence type="ECO:0000256" key="1">
    <source>
        <dbReference type="ARBA" id="ARBA00004173"/>
    </source>
</evidence>
<dbReference type="AlphaFoldDB" id="A0A4W4FTI4"/>
<dbReference type="GeneTree" id="ENSGT00940000153665"/>
<dbReference type="RefSeq" id="XP_026864659.2">
    <property type="nucleotide sequence ID" value="XM_027008858.2"/>
</dbReference>
<dbReference type="InterPro" id="IPR029063">
    <property type="entry name" value="SAM-dependent_MTases_sf"/>
</dbReference>
<feature type="domain" description="SAM-dependent MTase RsmB/NOP-type" evidence="8">
    <location>
        <begin position="105"/>
        <end position="402"/>
    </location>
</feature>
<evidence type="ECO:0000256" key="6">
    <source>
        <dbReference type="ARBA" id="ARBA00023128"/>
    </source>
</evidence>
<dbReference type="OMA" id="YFHCNEY"/>
<dbReference type="Ensembl" id="ENSEEET00000027639.2">
    <property type="protein sequence ID" value="ENSEEEP00000027326.2"/>
    <property type="gene ID" value="ENSEEEG00000013183.2"/>
</dbReference>
<dbReference type="Gene3D" id="3.40.50.150">
    <property type="entry name" value="Vaccinia Virus protein VP39"/>
    <property type="match status" value="1"/>
</dbReference>
<dbReference type="GeneID" id="113576639"/>
<dbReference type="SUPFAM" id="SSF53335">
    <property type="entry name" value="S-adenosyl-L-methionine-dependent methyltransferases"/>
    <property type="match status" value="1"/>
</dbReference>
<keyword evidence="3 7" id="KW-0808">Transferase</keyword>
<evidence type="ECO:0000259" key="8">
    <source>
        <dbReference type="PROSITE" id="PS51686"/>
    </source>
</evidence>
<reference evidence="10" key="1">
    <citation type="journal article" date="2014" name="Science">
        <title>Nonhuman genetics. Genomic basis for the convergent evolution of electric organs.</title>
        <authorList>
            <person name="Gallant J.R."/>
            <person name="Traeger L.L."/>
            <person name="Volkening J.D."/>
            <person name="Moffett H."/>
            <person name="Chen P.H."/>
            <person name="Novina C.D."/>
            <person name="Phillips G.N.Jr."/>
            <person name="Anand R."/>
            <person name="Wells G.B."/>
            <person name="Pinch M."/>
            <person name="Guth R."/>
            <person name="Unguez G.A."/>
            <person name="Albert J.S."/>
            <person name="Zakon H.H."/>
            <person name="Samanta M.P."/>
            <person name="Sussman M.R."/>
        </authorList>
    </citation>
    <scope>NUCLEOTIDE SEQUENCE [LARGE SCALE GENOMIC DNA]</scope>
</reference>
<dbReference type="FunFam" id="3.40.50.150:FF:000055">
    <property type="entry name" value="5-methylcytosine rRNA methyltransferase NSUN4"/>
    <property type="match status" value="1"/>
</dbReference>
<dbReference type="GO" id="GO:0008173">
    <property type="term" value="F:RNA methyltransferase activity"/>
    <property type="evidence" value="ECO:0007669"/>
    <property type="project" value="InterPro"/>
</dbReference>
<dbReference type="PROSITE" id="PS51686">
    <property type="entry name" value="SAM_MT_RSMB_NOP"/>
    <property type="match status" value="1"/>
</dbReference>
<name>A0A4W4FTI4_ELEEL</name>
<evidence type="ECO:0000256" key="7">
    <source>
        <dbReference type="PROSITE-ProRule" id="PRU01023"/>
    </source>
</evidence>
<dbReference type="STRING" id="8005.ENSEEEP00000027326"/>
<comment type="similarity">
    <text evidence="7">Belongs to the class I-like SAM-binding methyltransferase superfamily. RsmB/NOP family.</text>
</comment>
<dbReference type="PANTHER" id="PTHR22808">
    <property type="entry name" value="NCL1 YEAST -RELATED NOL1/NOP2/FMU SUN DOMAIN-CONTAINING"/>
    <property type="match status" value="1"/>
</dbReference>
<reference evidence="9" key="5">
    <citation type="submission" date="2025-09" db="UniProtKB">
        <authorList>
            <consortium name="Ensembl"/>
        </authorList>
    </citation>
    <scope>IDENTIFICATION</scope>
</reference>
<keyword evidence="2 7" id="KW-0489">Methyltransferase</keyword>
<proteinExistence type="inferred from homology"/>
<evidence type="ECO:0000256" key="4">
    <source>
        <dbReference type="ARBA" id="ARBA00022691"/>
    </source>
</evidence>
<dbReference type="GO" id="GO:0005762">
    <property type="term" value="C:mitochondrial large ribosomal subunit"/>
    <property type="evidence" value="ECO:0007669"/>
    <property type="project" value="TreeGrafter"/>
</dbReference>
<feature type="binding site" evidence="7">
    <location>
        <position position="278"/>
    </location>
    <ligand>
        <name>S-adenosyl-L-methionine</name>
        <dbReference type="ChEBI" id="CHEBI:59789"/>
    </ligand>
</feature>
<gene>
    <name evidence="9" type="primary">NSUN3</name>
</gene>
<feature type="binding site" evidence="7">
    <location>
        <position position="260"/>
    </location>
    <ligand>
        <name>S-adenosyl-L-methionine</name>
        <dbReference type="ChEBI" id="CHEBI:59789"/>
    </ligand>
</feature>
<evidence type="ECO:0000256" key="5">
    <source>
        <dbReference type="ARBA" id="ARBA00022884"/>
    </source>
</evidence>
<evidence type="ECO:0000313" key="10">
    <source>
        <dbReference type="Proteomes" id="UP000314983"/>
    </source>
</evidence>
<dbReference type="GO" id="GO:0003723">
    <property type="term" value="F:RNA binding"/>
    <property type="evidence" value="ECO:0007669"/>
    <property type="project" value="UniProtKB-UniRule"/>
</dbReference>
<feature type="binding site" evidence="7">
    <location>
        <begin position="206"/>
        <end position="212"/>
    </location>
    <ligand>
        <name>S-adenosyl-L-methionine</name>
        <dbReference type="ChEBI" id="CHEBI:59789"/>
    </ligand>
</feature>
<protein>
    <recommendedName>
        <fullName evidence="8">SAM-dependent MTase RsmB/NOP-type domain-containing protein</fullName>
    </recommendedName>
</protein>
<feature type="binding site" evidence="7">
    <location>
        <position position="229"/>
    </location>
    <ligand>
        <name>S-adenosyl-L-methionine</name>
        <dbReference type="ChEBI" id="CHEBI:59789"/>
    </ligand>
</feature>
<dbReference type="InterPro" id="IPR049560">
    <property type="entry name" value="MeTrfase_RsmB-F_NOP2_cat"/>
</dbReference>
<dbReference type="Pfam" id="PF01189">
    <property type="entry name" value="Methyltr_RsmB-F"/>
    <property type="match status" value="1"/>
</dbReference>
<keyword evidence="6" id="KW-0496">Mitochondrion</keyword>
<dbReference type="Proteomes" id="UP000314983">
    <property type="component" value="Chromosome 16"/>
</dbReference>
<organism evidence="9 10">
    <name type="scientific">Electrophorus electricus</name>
    <name type="common">Electric eel</name>
    <name type="synonym">Gymnotus electricus</name>
    <dbReference type="NCBI Taxonomy" id="8005"/>
    <lineage>
        <taxon>Eukaryota</taxon>
        <taxon>Metazoa</taxon>
        <taxon>Chordata</taxon>
        <taxon>Craniata</taxon>
        <taxon>Vertebrata</taxon>
        <taxon>Euteleostomi</taxon>
        <taxon>Actinopterygii</taxon>
        <taxon>Neopterygii</taxon>
        <taxon>Teleostei</taxon>
        <taxon>Ostariophysi</taxon>
        <taxon>Gymnotiformes</taxon>
        <taxon>Gymnotoidei</taxon>
        <taxon>Gymnotidae</taxon>
        <taxon>Electrophorus</taxon>
    </lineage>
</organism>
<dbReference type="PANTHER" id="PTHR22808:SF8">
    <property type="entry name" value="TRNA (CYTOSINE(34)-C(5))-METHYLTRANSFERASE, MITOCHONDRIAL"/>
    <property type="match status" value="1"/>
</dbReference>
<dbReference type="Gene3D" id="6.20.240.40">
    <property type="match status" value="1"/>
</dbReference>
<reference evidence="9" key="3">
    <citation type="submission" date="2020-05" db="EMBL/GenBank/DDBJ databases">
        <title>Electrophorus electricus (electric eel) genome, fEleEle1, primary haplotype.</title>
        <authorList>
            <person name="Myers G."/>
            <person name="Meyer A."/>
            <person name="Fedrigo O."/>
            <person name="Formenti G."/>
            <person name="Rhie A."/>
            <person name="Tracey A."/>
            <person name="Sims Y."/>
            <person name="Jarvis E.D."/>
        </authorList>
    </citation>
    <scope>NUCLEOTIDE SEQUENCE [LARGE SCALE GENOMIC DNA]</scope>
</reference>
<evidence type="ECO:0000313" key="9">
    <source>
        <dbReference type="Ensembl" id="ENSEEEP00000027326.2"/>
    </source>
</evidence>
<feature type="active site" description="Nucleophile" evidence="7">
    <location>
        <position position="332"/>
    </location>
</feature>
<keyword evidence="5 7" id="KW-0694">RNA-binding</keyword>